<dbReference type="PROSITE" id="PS50110">
    <property type="entry name" value="RESPONSE_REGULATORY"/>
    <property type="match status" value="1"/>
</dbReference>
<dbReference type="SUPFAM" id="SSF52172">
    <property type="entry name" value="CheY-like"/>
    <property type="match status" value="1"/>
</dbReference>
<reference evidence="4 5" key="1">
    <citation type="submission" date="2020-07" db="EMBL/GenBank/DDBJ databases">
        <title>Facklamia lactis sp. nov., isolated from raw milk.</title>
        <authorList>
            <person name="Doll E.V."/>
            <person name="Huptas C."/>
            <person name="Staib L."/>
            <person name="Wenning M."/>
            <person name="Scherer S."/>
        </authorList>
    </citation>
    <scope>NUCLEOTIDE SEQUENCE [LARGE SCALE GENOMIC DNA]</scope>
    <source>
        <strain evidence="4 5">DSM 111018</strain>
    </source>
</reference>
<dbReference type="InterPro" id="IPR011006">
    <property type="entry name" value="CheY-like_superfamily"/>
</dbReference>
<evidence type="ECO:0000313" key="5">
    <source>
        <dbReference type="Proteomes" id="UP000721415"/>
    </source>
</evidence>
<dbReference type="PANTHER" id="PTHR37299:SF1">
    <property type="entry name" value="STAGE 0 SPORULATION PROTEIN A HOMOLOG"/>
    <property type="match status" value="1"/>
</dbReference>
<accession>A0ABS0LSL6</accession>
<evidence type="ECO:0000256" key="1">
    <source>
        <dbReference type="PROSITE-ProRule" id="PRU00169"/>
    </source>
</evidence>
<dbReference type="Proteomes" id="UP000721415">
    <property type="component" value="Unassembled WGS sequence"/>
</dbReference>
<evidence type="ECO:0000259" key="3">
    <source>
        <dbReference type="PROSITE" id="PS50930"/>
    </source>
</evidence>
<dbReference type="Pfam" id="PF04397">
    <property type="entry name" value="LytTR"/>
    <property type="match status" value="1"/>
</dbReference>
<comment type="caution">
    <text evidence="4">The sequence shown here is derived from an EMBL/GenBank/DDBJ whole genome shotgun (WGS) entry which is preliminary data.</text>
</comment>
<keyword evidence="1" id="KW-0597">Phosphoprotein</keyword>
<dbReference type="RefSeq" id="WP_197115922.1">
    <property type="nucleotide sequence ID" value="NZ_JACBXQ010000005.1"/>
</dbReference>
<sequence length="242" mass="27929">MQTIQIVLADDEAIQRKNMTRLIEQACQSLQLTPIIHQFESGEAFLFALEEHPEWQIAFLDIEMAELNGMEVAHKICEQAPYLQIVFATAFAEYAVEGYQVDALDFLLKPIKLAAVERVLAKYLMTASKTEKYFIVEDRQGQQHVIEMDELLSVEVNKRELRLNLGAQELFINGTLANFKDQLDQRFVAPHRSYLVNLNHVESIGKEDILLTNNEKVPISRRLVKEVQKAFIEHYKEEAFYG</sequence>
<feature type="domain" description="Response regulatory" evidence="2">
    <location>
        <begin position="5"/>
        <end position="124"/>
    </location>
</feature>
<dbReference type="InterPro" id="IPR001789">
    <property type="entry name" value="Sig_transdc_resp-reg_receiver"/>
</dbReference>
<dbReference type="PROSITE" id="PS50930">
    <property type="entry name" value="HTH_LYTTR"/>
    <property type="match status" value="1"/>
</dbReference>
<dbReference type="SMART" id="SM00850">
    <property type="entry name" value="LytTR"/>
    <property type="match status" value="1"/>
</dbReference>
<proteinExistence type="predicted"/>
<keyword evidence="5" id="KW-1185">Reference proteome</keyword>
<gene>
    <name evidence="4" type="ORF">HZY91_08925</name>
</gene>
<dbReference type="PANTHER" id="PTHR37299">
    <property type="entry name" value="TRANSCRIPTIONAL REGULATOR-RELATED"/>
    <property type="match status" value="1"/>
</dbReference>
<dbReference type="InterPro" id="IPR046947">
    <property type="entry name" value="LytR-like"/>
</dbReference>
<dbReference type="SMART" id="SM00448">
    <property type="entry name" value="REC"/>
    <property type="match status" value="1"/>
</dbReference>
<dbReference type="Pfam" id="PF00072">
    <property type="entry name" value="Response_reg"/>
    <property type="match status" value="1"/>
</dbReference>
<name>A0ABS0LSL6_9LACT</name>
<dbReference type="Gene3D" id="3.40.50.2300">
    <property type="match status" value="1"/>
</dbReference>
<evidence type="ECO:0000259" key="2">
    <source>
        <dbReference type="PROSITE" id="PS50110"/>
    </source>
</evidence>
<evidence type="ECO:0000313" key="4">
    <source>
        <dbReference type="EMBL" id="MBG9987009.1"/>
    </source>
</evidence>
<protein>
    <submittedName>
        <fullName evidence="4">Response regulator transcription factor</fullName>
    </submittedName>
</protein>
<organism evidence="4 5">
    <name type="scientific">Facklamia lactis</name>
    <dbReference type="NCBI Taxonomy" id="2749967"/>
    <lineage>
        <taxon>Bacteria</taxon>
        <taxon>Bacillati</taxon>
        <taxon>Bacillota</taxon>
        <taxon>Bacilli</taxon>
        <taxon>Lactobacillales</taxon>
        <taxon>Aerococcaceae</taxon>
        <taxon>Facklamia</taxon>
    </lineage>
</organism>
<feature type="modified residue" description="4-aspartylphosphate" evidence="1">
    <location>
        <position position="61"/>
    </location>
</feature>
<dbReference type="EMBL" id="JACBXQ010000005">
    <property type="protein sequence ID" value="MBG9987009.1"/>
    <property type="molecule type" value="Genomic_DNA"/>
</dbReference>
<dbReference type="Gene3D" id="2.40.50.1020">
    <property type="entry name" value="LytTr DNA-binding domain"/>
    <property type="match status" value="1"/>
</dbReference>
<feature type="domain" description="HTH LytTR-type" evidence="3">
    <location>
        <begin position="134"/>
        <end position="233"/>
    </location>
</feature>
<dbReference type="InterPro" id="IPR007492">
    <property type="entry name" value="LytTR_DNA-bd_dom"/>
</dbReference>